<dbReference type="OrthoDB" id="5511210at2759"/>
<evidence type="ECO:0000259" key="5">
    <source>
        <dbReference type="PROSITE" id="PS01031"/>
    </source>
</evidence>
<evidence type="ECO:0000313" key="6">
    <source>
        <dbReference type="EMBL" id="RAL12592.1"/>
    </source>
</evidence>
<dbReference type="STRING" id="1450537.A0A395HXE1"/>
<sequence>MASIRQLNQAAPFWDFVSNMEEHGFAHPFFSHHPEHNHNTTDSEEQWPGRRGRHGRHGPHHRRHREHTPEDDEETIHEEELEESSSDSSDEEHDEPRDPKPQHDRKGHGRRGGFHGRGRGDSGRRRLSPGPGPRGFGPRGGPGPFFGHGGPGGREGPHGCGGAWGGFGGHHGFGPRGGFGFPDDFDLHNGSGLHRGHHHGFGARGGHGPHPYWGGRKHMRGFKHGRRCGPPPPPPGFGPWGRFGFQDNKHTEFQPEVDVYDTADAFLIHASLPGAKKDAVEVKWDPRKFELSISGVIERSGDEELLKALALDERRVGAFDRKVRLGSVAHPVELNANEIAAEMENGVLSVRLPKVKPDVVVVTKVDIQ</sequence>
<proteinExistence type="inferred from homology"/>
<gene>
    <name evidence="6" type="ORF">BO97DRAFT_405248</name>
</gene>
<feature type="compositionally biased region" description="Basic and acidic residues" evidence="4">
    <location>
        <begin position="94"/>
        <end position="104"/>
    </location>
</feature>
<dbReference type="EMBL" id="KZ824282">
    <property type="protein sequence ID" value="RAL12592.1"/>
    <property type="molecule type" value="Genomic_DNA"/>
</dbReference>
<feature type="region of interest" description="Disordered" evidence="4">
    <location>
        <begin position="28"/>
        <end position="161"/>
    </location>
</feature>
<evidence type="ECO:0000256" key="2">
    <source>
        <dbReference type="PROSITE-ProRule" id="PRU00285"/>
    </source>
</evidence>
<feature type="compositionally biased region" description="Acidic residues" evidence="4">
    <location>
        <begin position="69"/>
        <end position="93"/>
    </location>
</feature>
<organism evidence="6 7">
    <name type="scientific">Aspergillus homomorphus (strain CBS 101889)</name>
    <dbReference type="NCBI Taxonomy" id="1450537"/>
    <lineage>
        <taxon>Eukaryota</taxon>
        <taxon>Fungi</taxon>
        <taxon>Dikarya</taxon>
        <taxon>Ascomycota</taxon>
        <taxon>Pezizomycotina</taxon>
        <taxon>Eurotiomycetes</taxon>
        <taxon>Eurotiomycetidae</taxon>
        <taxon>Eurotiales</taxon>
        <taxon>Aspergillaceae</taxon>
        <taxon>Aspergillus</taxon>
        <taxon>Aspergillus subgen. Circumdati</taxon>
    </lineage>
</organism>
<evidence type="ECO:0000256" key="1">
    <source>
        <dbReference type="ARBA" id="ARBA00023016"/>
    </source>
</evidence>
<dbReference type="RefSeq" id="XP_025551746.1">
    <property type="nucleotide sequence ID" value="XM_025695147.1"/>
</dbReference>
<dbReference type="SUPFAM" id="SSF49764">
    <property type="entry name" value="HSP20-like chaperones"/>
    <property type="match status" value="1"/>
</dbReference>
<feature type="compositionally biased region" description="Basic residues" evidence="4">
    <location>
        <begin position="105"/>
        <end position="117"/>
    </location>
</feature>
<evidence type="ECO:0000256" key="4">
    <source>
        <dbReference type="SAM" id="MobiDB-lite"/>
    </source>
</evidence>
<feature type="compositionally biased region" description="Basic residues" evidence="4">
    <location>
        <begin position="50"/>
        <end position="66"/>
    </location>
</feature>
<dbReference type="VEuPathDB" id="FungiDB:BO97DRAFT_405248"/>
<dbReference type="CDD" id="cd06464">
    <property type="entry name" value="ACD_sHsps-like"/>
    <property type="match status" value="1"/>
</dbReference>
<evidence type="ECO:0000256" key="3">
    <source>
        <dbReference type="RuleBase" id="RU003616"/>
    </source>
</evidence>
<accession>A0A395HXE1</accession>
<dbReference type="Pfam" id="PF00011">
    <property type="entry name" value="HSP20"/>
    <property type="match status" value="1"/>
</dbReference>
<protein>
    <submittedName>
        <fullName evidence="6">HSP20-like chaperone</fullName>
    </submittedName>
</protein>
<dbReference type="Gene3D" id="2.60.40.790">
    <property type="match status" value="1"/>
</dbReference>
<keyword evidence="1" id="KW-0346">Stress response</keyword>
<dbReference type="AlphaFoldDB" id="A0A395HXE1"/>
<dbReference type="PANTHER" id="PTHR11527">
    <property type="entry name" value="HEAT-SHOCK PROTEIN 20 FAMILY MEMBER"/>
    <property type="match status" value="1"/>
</dbReference>
<reference evidence="6 7" key="1">
    <citation type="submission" date="2018-02" db="EMBL/GenBank/DDBJ databases">
        <title>The genomes of Aspergillus section Nigri reveals drivers in fungal speciation.</title>
        <authorList>
            <consortium name="DOE Joint Genome Institute"/>
            <person name="Vesth T.C."/>
            <person name="Nybo J."/>
            <person name="Theobald S."/>
            <person name="Brandl J."/>
            <person name="Frisvad J.C."/>
            <person name="Nielsen K.F."/>
            <person name="Lyhne E.K."/>
            <person name="Kogle M.E."/>
            <person name="Kuo A."/>
            <person name="Riley R."/>
            <person name="Clum A."/>
            <person name="Nolan M."/>
            <person name="Lipzen A."/>
            <person name="Salamov A."/>
            <person name="Henrissat B."/>
            <person name="Wiebenga A."/>
            <person name="De vries R.P."/>
            <person name="Grigoriev I.V."/>
            <person name="Mortensen U.H."/>
            <person name="Andersen M.R."/>
            <person name="Baker S.E."/>
        </authorList>
    </citation>
    <scope>NUCLEOTIDE SEQUENCE [LARGE SCALE GENOMIC DNA]</scope>
    <source>
        <strain evidence="6 7">CBS 101889</strain>
    </source>
</reference>
<feature type="domain" description="SHSP" evidence="5">
    <location>
        <begin position="248"/>
        <end position="368"/>
    </location>
</feature>
<dbReference type="InterPro" id="IPR031107">
    <property type="entry name" value="Small_HSP"/>
</dbReference>
<dbReference type="GeneID" id="37199436"/>
<dbReference type="Proteomes" id="UP000248961">
    <property type="component" value="Unassembled WGS sequence"/>
</dbReference>
<name>A0A395HXE1_ASPHC</name>
<feature type="compositionally biased region" description="Gly residues" evidence="4">
    <location>
        <begin position="133"/>
        <end position="161"/>
    </location>
</feature>
<dbReference type="InterPro" id="IPR008978">
    <property type="entry name" value="HSP20-like_chaperone"/>
</dbReference>
<comment type="similarity">
    <text evidence="2 3">Belongs to the small heat shock protein (HSP20) family.</text>
</comment>
<keyword evidence="7" id="KW-1185">Reference proteome</keyword>
<dbReference type="InterPro" id="IPR002068">
    <property type="entry name" value="A-crystallin/Hsp20_dom"/>
</dbReference>
<dbReference type="PROSITE" id="PS01031">
    <property type="entry name" value="SHSP"/>
    <property type="match status" value="1"/>
</dbReference>
<evidence type="ECO:0000313" key="7">
    <source>
        <dbReference type="Proteomes" id="UP000248961"/>
    </source>
</evidence>
<feature type="compositionally biased region" description="Basic and acidic residues" evidence="4">
    <location>
        <begin position="32"/>
        <end position="41"/>
    </location>
</feature>